<comment type="caution">
    <text evidence="3">The sequence shown here is derived from an EMBL/GenBank/DDBJ whole genome shotgun (WGS) entry which is preliminary data.</text>
</comment>
<dbReference type="CDD" id="cd18873">
    <property type="entry name" value="NUDIX_NadM_like"/>
    <property type="match status" value="1"/>
</dbReference>
<name>A0A3R9ERE9_9PSEU</name>
<dbReference type="InterPro" id="IPR020084">
    <property type="entry name" value="NUDIX_hydrolase_CS"/>
</dbReference>
<dbReference type="InterPro" id="IPR015797">
    <property type="entry name" value="NUDIX_hydrolase-like_dom_sf"/>
</dbReference>
<dbReference type="OrthoDB" id="9786141at2"/>
<evidence type="ECO:0000313" key="4">
    <source>
        <dbReference type="Proteomes" id="UP000267081"/>
    </source>
</evidence>
<dbReference type="PROSITE" id="PS00893">
    <property type="entry name" value="NUDIX_BOX"/>
    <property type="match status" value="1"/>
</dbReference>
<evidence type="ECO:0000313" key="3">
    <source>
        <dbReference type="EMBL" id="RSD16605.1"/>
    </source>
</evidence>
<keyword evidence="1" id="KW-0378">Hydrolase</keyword>
<evidence type="ECO:0000259" key="2">
    <source>
        <dbReference type="PROSITE" id="PS51462"/>
    </source>
</evidence>
<dbReference type="PANTHER" id="PTHR43736:SF4">
    <property type="entry name" value="SLR1690 PROTEIN"/>
    <property type="match status" value="1"/>
</dbReference>
<dbReference type="SUPFAM" id="SSF46785">
    <property type="entry name" value="Winged helix' DNA-binding domain"/>
    <property type="match status" value="1"/>
</dbReference>
<dbReference type="Pfam" id="PF00293">
    <property type="entry name" value="NUDIX"/>
    <property type="match status" value="1"/>
</dbReference>
<gene>
    <name evidence="3" type="ORF">EIY87_22140</name>
</gene>
<dbReference type="EMBL" id="RSEC01000048">
    <property type="protein sequence ID" value="RSD16605.1"/>
    <property type="molecule type" value="Genomic_DNA"/>
</dbReference>
<dbReference type="Gene3D" id="1.10.10.10">
    <property type="entry name" value="Winged helix-like DNA-binding domain superfamily/Winged helix DNA-binding domain"/>
    <property type="match status" value="1"/>
</dbReference>
<dbReference type="SUPFAM" id="SSF55811">
    <property type="entry name" value="Nudix"/>
    <property type="match status" value="1"/>
</dbReference>
<feature type="domain" description="Nudix hydrolase" evidence="2">
    <location>
        <begin position="2"/>
        <end position="141"/>
    </location>
</feature>
<dbReference type="GO" id="GO:0016787">
    <property type="term" value="F:hydrolase activity"/>
    <property type="evidence" value="ECO:0007669"/>
    <property type="project" value="UniProtKB-KW"/>
</dbReference>
<dbReference type="Gene3D" id="3.90.79.10">
    <property type="entry name" value="Nucleoside Triphosphate Pyrophosphohydrolase"/>
    <property type="match status" value="1"/>
</dbReference>
<dbReference type="PROSITE" id="PS51462">
    <property type="entry name" value="NUDIX"/>
    <property type="match status" value="1"/>
</dbReference>
<dbReference type="InterPro" id="IPR054105">
    <property type="entry name" value="WHD_NrtR"/>
</dbReference>
<dbReference type="AlphaFoldDB" id="A0A3R9ERE9"/>
<reference evidence="3 4" key="1">
    <citation type="submission" date="2018-12" db="EMBL/GenBank/DDBJ databases">
        <title>Amycolatopsis eburnea sp. nov. actinomycete associate with arbuscular mycorrhiza fungal spore.</title>
        <authorList>
            <person name="Lumyong S."/>
            <person name="Chaiya L."/>
        </authorList>
    </citation>
    <scope>NUCLEOTIDE SEQUENCE [LARGE SCALE GENOMIC DNA]</scope>
    <source>
        <strain evidence="3 4">GLM-1</strain>
    </source>
</reference>
<sequence length="233" mass="25164">MSAFAADLVILTIRKGELHVLLVVRGIEPFQNERALPGGFRRQGESIEDAAIRELGEETGMPDGLVALEQVGVYSASDRDPRGSVVSCAFLAIAPNLPIPVPAQGSDVKDAGWVPLSKLGGGEALAFDHDRILRDSVDQARDKLQYTTIATAFCDEEFTIGDLREVYEVVWGVPLDRANFHRKVRNATEFIVPTGRTRSSGGALGRPAELYRAAGKVSVLASPILRGSLVARR</sequence>
<protein>
    <submittedName>
        <fullName evidence="3">NUDIX domain-containing protein</fullName>
    </submittedName>
</protein>
<dbReference type="InterPro" id="IPR036388">
    <property type="entry name" value="WH-like_DNA-bd_sf"/>
</dbReference>
<organism evidence="3 4">
    <name type="scientific">Amycolatopsis eburnea</name>
    <dbReference type="NCBI Taxonomy" id="2267691"/>
    <lineage>
        <taxon>Bacteria</taxon>
        <taxon>Bacillati</taxon>
        <taxon>Actinomycetota</taxon>
        <taxon>Actinomycetes</taxon>
        <taxon>Pseudonocardiales</taxon>
        <taxon>Pseudonocardiaceae</taxon>
        <taxon>Amycolatopsis</taxon>
    </lineage>
</organism>
<dbReference type="Pfam" id="PF21906">
    <property type="entry name" value="WHD_NrtR"/>
    <property type="match status" value="1"/>
</dbReference>
<dbReference type="Proteomes" id="UP000267081">
    <property type="component" value="Unassembled WGS sequence"/>
</dbReference>
<proteinExistence type="predicted"/>
<keyword evidence="4" id="KW-1185">Reference proteome</keyword>
<dbReference type="PANTHER" id="PTHR43736">
    <property type="entry name" value="ADP-RIBOSE PYROPHOSPHATASE"/>
    <property type="match status" value="1"/>
</dbReference>
<dbReference type="InterPro" id="IPR036390">
    <property type="entry name" value="WH_DNA-bd_sf"/>
</dbReference>
<dbReference type="InterPro" id="IPR000086">
    <property type="entry name" value="NUDIX_hydrolase_dom"/>
</dbReference>
<accession>A0A3R9ERE9</accession>
<evidence type="ECO:0000256" key="1">
    <source>
        <dbReference type="ARBA" id="ARBA00022801"/>
    </source>
</evidence>